<accession>A0A814N6M2</accession>
<dbReference type="Pfam" id="PF13639">
    <property type="entry name" value="zf-RING_2"/>
    <property type="match status" value="1"/>
</dbReference>
<evidence type="ECO:0000313" key="8">
    <source>
        <dbReference type="EMBL" id="CAF1502241.1"/>
    </source>
</evidence>
<dbReference type="OrthoDB" id="6506853at2759"/>
<dbReference type="Gene3D" id="3.30.40.10">
    <property type="entry name" value="Zinc/RING finger domain, C3HC4 (zinc finger)"/>
    <property type="match status" value="2"/>
</dbReference>
<dbReference type="Proteomes" id="UP000663877">
    <property type="component" value="Unassembled WGS sequence"/>
</dbReference>
<evidence type="ECO:0000313" key="9">
    <source>
        <dbReference type="Proteomes" id="UP000663832"/>
    </source>
</evidence>
<evidence type="ECO:0000256" key="3">
    <source>
        <dbReference type="ARBA" id="ARBA00022771"/>
    </source>
</evidence>
<keyword evidence="1" id="KW-0479">Metal-binding</keyword>
<dbReference type="AlphaFoldDB" id="A0A814N6M2"/>
<evidence type="ECO:0000256" key="5">
    <source>
        <dbReference type="PROSITE-ProRule" id="PRU00175"/>
    </source>
</evidence>
<evidence type="ECO:0000256" key="1">
    <source>
        <dbReference type="ARBA" id="ARBA00022723"/>
    </source>
</evidence>
<evidence type="ECO:0000313" key="7">
    <source>
        <dbReference type="EMBL" id="CAF1089086.1"/>
    </source>
</evidence>
<dbReference type="SMART" id="SM00184">
    <property type="entry name" value="RING"/>
    <property type="match status" value="1"/>
</dbReference>
<dbReference type="InterPro" id="IPR017907">
    <property type="entry name" value="Znf_RING_CS"/>
</dbReference>
<reference evidence="7" key="1">
    <citation type="submission" date="2021-02" db="EMBL/GenBank/DDBJ databases">
        <authorList>
            <person name="Nowell W R."/>
        </authorList>
    </citation>
    <scope>NUCLEOTIDE SEQUENCE</scope>
</reference>
<dbReference type="Gene3D" id="3.80.10.10">
    <property type="entry name" value="Ribonuclease Inhibitor"/>
    <property type="match status" value="2"/>
</dbReference>
<keyword evidence="2" id="KW-0677">Repeat</keyword>
<organism evidence="7 10">
    <name type="scientific">Adineta steineri</name>
    <dbReference type="NCBI Taxonomy" id="433720"/>
    <lineage>
        <taxon>Eukaryota</taxon>
        <taxon>Metazoa</taxon>
        <taxon>Spiralia</taxon>
        <taxon>Gnathifera</taxon>
        <taxon>Rotifera</taxon>
        <taxon>Eurotatoria</taxon>
        <taxon>Bdelloidea</taxon>
        <taxon>Adinetida</taxon>
        <taxon>Adinetidae</taxon>
        <taxon>Adineta</taxon>
    </lineage>
</organism>
<name>A0A814N6M2_9BILA</name>
<dbReference type="InterPro" id="IPR001841">
    <property type="entry name" value="Znf_RING"/>
</dbReference>
<dbReference type="InterPro" id="IPR013083">
    <property type="entry name" value="Znf_RING/FYVE/PHD"/>
</dbReference>
<dbReference type="PROSITE" id="PS00518">
    <property type="entry name" value="ZF_RING_1"/>
    <property type="match status" value="1"/>
</dbReference>
<dbReference type="GO" id="GO:0008270">
    <property type="term" value="F:zinc ion binding"/>
    <property type="evidence" value="ECO:0007669"/>
    <property type="project" value="UniProtKB-KW"/>
</dbReference>
<feature type="domain" description="RING-type" evidence="6">
    <location>
        <begin position="21"/>
        <end position="59"/>
    </location>
</feature>
<gene>
    <name evidence="7" type="ORF">BJG266_LOCUS20702</name>
    <name evidence="8" type="ORF">QVE165_LOCUS43578</name>
</gene>
<dbReference type="PANTHER" id="PTHR24111">
    <property type="entry name" value="LEUCINE-RICH REPEAT-CONTAINING PROTEIN 34"/>
    <property type="match status" value="1"/>
</dbReference>
<evidence type="ECO:0000256" key="2">
    <source>
        <dbReference type="ARBA" id="ARBA00022737"/>
    </source>
</evidence>
<dbReference type="Proteomes" id="UP000663832">
    <property type="component" value="Unassembled WGS sequence"/>
</dbReference>
<dbReference type="SUPFAM" id="SSF49599">
    <property type="entry name" value="TRAF domain-like"/>
    <property type="match status" value="1"/>
</dbReference>
<evidence type="ECO:0000256" key="4">
    <source>
        <dbReference type="ARBA" id="ARBA00022833"/>
    </source>
</evidence>
<keyword evidence="4" id="KW-0862">Zinc</keyword>
<dbReference type="InterPro" id="IPR052201">
    <property type="entry name" value="LRR-containing_regulator"/>
</dbReference>
<keyword evidence="9" id="KW-1185">Reference proteome</keyword>
<keyword evidence="3 5" id="KW-0863">Zinc-finger</keyword>
<sequence length="381" mass="43898">MSHINDYEYENELSIDSKLLCAICLNPFTEPKKTSCEHIFCDYCIKLWYKSKITCPLCRQPTKKKHLKSVKNSTMLNTLDRLHVQCLLCEQTGIERKDFDDHIDNECLKVIVSCSNRDTKCLWRGKREDLARHRMTCLHKSSSLGFIHHHSKEKKLQSNIINSDRLKIENLINQYPMNSEITLRNQQITDADISYVIQYAIIDKQCKVLDLGNNQIISHGIIQLADSLRNNKTLKMLSLHQNSLSQKSIQYLADRLALNKSNLKWLDLESTDLNNHGVEYLATMLKTNQSITGLWLSNNKIGCRGVKMLASALISSNTTLKYLDLENNQRINDSCLDYFVNMMKENQSLKTIDLSNCPLSITSKAKLRSIAHTKQDFRLVL</sequence>
<dbReference type="InterPro" id="IPR032675">
    <property type="entry name" value="LRR_dom_sf"/>
</dbReference>
<evidence type="ECO:0000313" key="10">
    <source>
        <dbReference type="Proteomes" id="UP000663877"/>
    </source>
</evidence>
<dbReference type="SUPFAM" id="SSF57850">
    <property type="entry name" value="RING/U-box"/>
    <property type="match status" value="1"/>
</dbReference>
<dbReference type="EMBL" id="CAJNOI010000119">
    <property type="protein sequence ID" value="CAF1089086.1"/>
    <property type="molecule type" value="Genomic_DNA"/>
</dbReference>
<dbReference type="PANTHER" id="PTHR24111:SF0">
    <property type="entry name" value="LEUCINE-RICH REPEAT-CONTAINING PROTEIN"/>
    <property type="match status" value="1"/>
</dbReference>
<dbReference type="SMART" id="SM00368">
    <property type="entry name" value="LRR_RI"/>
    <property type="match status" value="6"/>
</dbReference>
<dbReference type="Pfam" id="PF00560">
    <property type="entry name" value="LRR_1"/>
    <property type="match status" value="1"/>
</dbReference>
<dbReference type="EMBL" id="CAJNOM010000562">
    <property type="protein sequence ID" value="CAF1502241.1"/>
    <property type="molecule type" value="Genomic_DNA"/>
</dbReference>
<dbReference type="InterPro" id="IPR001611">
    <property type="entry name" value="Leu-rich_rpt"/>
</dbReference>
<protein>
    <recommendedName>
        <fullName evidence="6">RING-type domain-containing protein</fullName>
    </recommendedName>
</protein>
<comment type="caution">
    <text evidence="7">The sequence shown here is derived from an EMBL/GenBank/DDBJ whole genome shotgun (WGS) entry which is preliminary data.</text>
</comment>
<dbReference type="PROSITE" id="PS50089">
    <property type="entry name" value="ZF_RING_2"/>
    <property type="match status" value="1"/>
</dbReference>
<dbReference type="Pfam" id="PF13516">
    <property type="entry name" value="LRR_6"/>
    <property type="match status" value="1"/>
</dbReference>
<evidence type="ECO:0000259" key="6">
    <source>
        <dbReference type="PROSITE" id="PS50089"/>
    </source>
</evidence>
<proteinExistence type="predicted"/>
<dbReference type="SUPFAM" id="SSF52047">
    <property type="entry name" value="RNI-like"/>
    <property type="match status" value="1"/>
</dbReference>